<accession>A0A010Z4Z4</accession>
<dbReference type="GO" id="GO:0016787">
    <property type="term" value="F:hydrolase activity"/>
    <property type="evidence" value="ECO:0007669"/>
    <property type="project" value="UniProtKB-KW"/>
</dbReference>
<evidence type="ECO:0000256" key="2">
    <source>
        <dbReference type="ARBA" id="ARBA00022723"/>
    </source>
</evidence>
<dbReference type="HOGENOM" id="CLU_071024_0_0_11"/>
<dbReference type="PATRIC" id="fig|927661.3.peg.3562"/>
<keyword evidence="7" id="KW-1185">Reference proteome</keyword>
<keyword evidence="3 6" id="KW-0378">Hydrolase</keyword>
<dbReference type="Pfam" id="PF00753">
    <property type="entry name" value="Lactamase_B"/>
    <property type="match status" value="1"/>
</dbReference>
<reference evidence="6 7" key="1">
    <citation type="submission" date="2013-07" db="EMBL/GenBank/DDBJ databases">
        <authorList>
            <consortium name="DOE Joint Genome Institute"/>
            <person name="Eisen J."/>
            <person name="Huntemann M."/>
            <person name="Han J."/>
            <person name="Chen A."/>
            <person name="Kyrpides N."/>
            <person name="Mavromatis K."/>
            <person name="Markowitz V."/>
            <person name="Palaniappan K."/>
            <person name="Ivanova N."/>
            <person name="Schaumberg A."/>
            <person name="Pati A."/>
            <person name="Liolios K."/>
            <person name="Nordberg H.P."/>
            <person name="Cantor M.N."/>
            <person name="Hua S.X."/>
            <person name="Woyke T."/>
        </authorList>
    </citation>
    <scope>NUCLEOTIDE SEQUENCE [LARGE SCALE GENOMIC DNA]</scope>
    <source>
        <strain evidence="6 7">DSM 44712</strain>
    </source>
</reference>
<dbReference type="CDD" id="cd07730">
    <property type="entry name" value="metallo-hydrolase-like_MBL-fold"/>
    <property type="match status" value="1"/>
</dbReference>
<keyword evidence="2" id="KW-0479">Metal-binding</keyword>
<sequence>MPALTPLPAATPPVTMTIHQLPTGSYSTKANMALRGGSRRETVQFAATAVLVQHPSGDVLIDAGLGRDVEKHQQMLPGYRRVEHRVGSPVVDQLAAAGYDPHRLSGILITHSHWDHVSGVPDLAAPVLITAAEVTYAKKQGADKIFTSFSPGHPLREYTFDGGPYLGFAQSHDLYGDGSIVIVPAAGHTTGSVIVFVALPSGERYAFIGDLTWRLEGIEKNIERLFLMRLFADSDRKQVTVDRERIIAIADLVRVVPAHDERGFAGIPLLVQEAGRGPV</sequence>
<evidence type="ECO:0000313" key="7">
    <source>
        <dbReference type="Proteomes" id="UP000021053"/>
    </source>
</evidence>
<dbReference type="AlphaFoldDB" id="A0A010Z4Z4"/>
<name>A0A010Z4Z4_9ACTN</name>
<evidence type="ECO:0000313" key="6">
    <source>
        <dbReference type="EMBL" id="EXG82418.1"/>
    </source>
</evidence>
<dbReference type="PANTHER" id="PTHR42978">
    <property type="entry name" value="QUORUM-QUENCHING LACTONASE YTNP-RELATED-RELATED"/>
    <property type="match status" value="1"/>
</dbReference>
<feature type="domain" description="Metallo-beta-lactamase" evidence="5">
    <location>
        <begin position="46"/>
        <end position="259"/>
    </location>
</feature>
<evidence type="ECO:0000259" key="5">
    <source>
        <dbReference type="SMART" id="SM00849"/>
    </source>
</evidence>
<gene>
    <name evidence="6" type="ORF">CryarDRAFT_3601</name>
</gene>
<dbReference type="InterPro" id="IPR036866">
    <property type="entry name" value="RibonucZ/Hydroxyglut_hydro"/>
</dbReference>
<dbReference type="InterPro" id="IPR001279">
    <property type="entry name" value="Metallo-B-lactamas"/>
</dbReference>
<dbReference type="InterPro" id="IPR051013">
    <property type="entry name" value="MBL_superfamily_lactonases"/>
</dbReference>
<evidence type="ECO:0000256" key="1">
    <source>
        <dbReference type="ARBA" id="ARBA00007749"/>
    </source>
</evidence>
<comment type="caution">
    <text evidence="6">The sequence shown here is derived from an EMBL/GenBank/DDBJ whole genome shotgun (WGS) entry which is preliminary data.</text>
</comment>
<dbReference type="EMBL" id="JFBT01000001">
    <property type="protein sequence ID" value="EXG82418.1"/>
    <property type="molecule type" value="Genomic_DNA"/>
</dbReference>
<keyword evidence="4" id="KW-0862">Zinc</keyword>
<evidence type="ECO:0000256" key="3">
    <source>
        <dbReference type="ARBA" id="ARBA00022801"/>
    </source>
</evidence>
<dbReference type="PANTHER" id="PTHR42978:SF3">
    <property type="entry name" value="BLR3078 PROTEIN"/>
    <property type="match status" value="1"/>
</dbReference>
<dbReference type="SMART" id="SM00849">
    <property type="entry name" value="Lactamase_B"/>
    <property type="match status" value="1"/>
</dbReference>
<dbReference type="RefSeq" id="WP_035852207.1">
    <property type="nucleotide sequence ID" value="NZ_KK073874.1"/>
</dbReference>
<dbReference type="Proteomes" id="UP000021053">
    <property type="component" value="Unassembled WGS sequence"/>
</dbReference>
<proteinExistence type="inferred from homology"/>
<organism evidence="6 7">
    <name type="scientific">Cryptosporangium arvum DSM 44712</name>
    <dbReference type="NCBI Taxonomy" id="927661"/>
    <lineage>
        <taxon>Bacteria</taxon>
        <taxon>Bacillati</taxon>
        <taxon>Actinomycetota</taxon>
        <taxon>Actinomycetes</taxon>
        <taxon>Cryptosporangiales</taxon>
        <taxon>Cryptosporangiaceae</taxon>
        <taxon>Cryptosporangium</taxon>
    </lineage>
</organism>
<evidence type="ECO:0000256" key="4">
    <source>
        <dbReference type="ARBA" id="ARBA00022833"/>
    </source>
</evidence>
<dbReference type="SUPFAM" id="SSF56281">
    <property type="entry name" value="Metallo-hydrolase/oxidoreductase"/>
    <property type="match status" value="1"/>
</dbReference>
<protein>
    <submittedName>
        <fullName evidence="6">Zn-dependent hydrolase, glyoxylase</fullName>
    </submittedName>
</protein>
<comment type="similarity">
    <text evidence="1">Belongs to the metallo-beta-lactamase superfamily.</text>
</comment>
<dbReference type="Gene3D" id="3.60.15.10">
    <property type="entry name" value="Ribonuclease Z/Hydroxyacylglutathione hydrolase-like"/>
    <property type="match status" value="1"/>
</dbReference>
<dbReference type="GO" id="GO:0046872">
    <property type="term" value="F:metal ion binding"/>
    <property type="evidence" value="ECO:0007669"/>
    <property type="project" value="UniProtKB-KW"/>
</dbReference>